<gene>
    <name evidence="5" type="ORF">RDB_LOCUS151657</name>
</gene>
<dbReference type="GO" id="GO:0005737">
    <property type="term" value="C:cytoplasm"/>
    <property type="evidence" value="ECO:0007669"/>
    <property type="project" value="TreeGrafter"/>
</dbReference>
<dbReference type="InterPro" id="IPR050452">
    <property type="entry name" value="Metacaspase"/>
</dbReference>
<protein>
    <recommendedName>
        <fullName evidence="4">Peptidase C14 caspase domain-containing protein</fullName>
    </recommendedName>
</protein>
<dbReference type="SUPFAM" id="SSF52129">
    <property type="entry name" value="Caspase-like"/>
    <property type="match status" value="1"/>
</dbReference>
<evidence type="ECO:0000313" key="6">
    <source>
        <dbReference type="Proteomes" id="UP000663846"/>
    </source>
</evidence>
<reference evidence="5" key="1">
    <citation type="submission" date="2021-01" db="EMBL/GenBank/DDBJ databases">
        <authorList>
            <person name="Kaushik A."/>
        </authorList>
    </citation>
    <scope>NUCLEOTIDE SEQUENCE</scope>
    <source>
        <strain evidence="5">AG1-1C</strain>
    </source>
</reference>
<dbReference type="Proteomes" id="UP000663846">
    <property type="component" value="Unassembled WGS sequence"/>
</dbReference>
<evidence type="ECO:0000256" key="3">
    <source>
        <dbReference type="ARBA" id="ARBA00022807"/>
    </source>
</evidence>
<dbReference type="AlphaFoldDB" id="A0A8H3BG44"/>
<organism evidence="5 6">
    <name type="scientific">Rhizoctonia solani</name>
    <dbReference type="NCBI Taxonomy" id="456999"/>
    <lineage>
        <taxon>Eukaryota</taxon>
        <taxon>Fungi</taxon>
        <taxon>Dikarya</taxon>
        <taxon>Basidiomycota</taxon>
        <taxon>Agaricomycotina</taxon>
        <taxon>Agaricomycetes</taxon>
        <taxon>Cantharellales</taxon>
        <taxon>Ceratobasidiaceae</taxon>
        <taxon>Rhizoctonia</taxon>
    </lineage>
</organism>
<evidence type="ECO:0000313" key="5">
    <source>
        <dbReference type="EMBL" id="CAE6455414.1"/>
    </source>
</evidence>
<accession>A0A8H3BG44</accession>
<dbReference type="PANTHER" id="PTHR48104:SF30">
    <property type="entry name" value="METACASPASE-1"/>
    <property type="match status" value="1"/>
</dbReference>
<comment type="caution">
    <text evidence="5">The sequence shown here is derived from an EMBL/GenBank/DDBJ whole genome shotgun (WGS) entry which is preliminary data.</text>
</comment>
<proteinExistence type="inferred from homology"/>
<evidence type="ECO:0000259" key="4">
    <source>
        <dbReference type="Pfam" id="PF00656"/>
    </source>
</evidence>
<evidence type="ECO:0000256" key="2">
    <source>
        <dbReference type="ARBA" id="ARBA00022703"/>
    </source>
</evidence>
<dbReference type="Pfam" id="PF00656">
    <property type="entry name" value="Peptidase_C14"/>
    <property type="match status" value="1"/>
</dbReference>
<dbReference type="EMBL" id="CAJMWS010000619">
    <property type="protein sequence ID" value="CAE6455414.1"/>
    <property type="molecule type" value="Genomic_DNA"/>
</dbReference>
<dbReference type="GO" id="GO:0006915">
    <property type="term" value="P:apoptotic process"/>
    <property type="evidence" value="ECO:0007669"/>
    <property type="project" value="UniProtKB-KW"/>
</dbReference>
<name>A0A8H3BG44_9AGAM</name>
<keyword evidence="2" id="KW-0053">Apoptosis</keyword>
<keyword evidence="3" id="KW-0788">Thiol protease</keyword>
<dbReference type="GO" id="GO:0006508">
    <property type="term" value="P:proteolysis"/>
    <property type="evidence" value="ECO:0007669"/>
    <property type="project" value="InterPro"/>
</dbReference>
<dbReference type="PANTHER" id="PTHR48104">
    <property type="entry name" value="METACASPASE-4"/>
    <property type="match status" value="1"/>
</dbReference>
<comment type="similarity">
    <text evidence="1">Belongs to the peptidase C14B family.</text>
</comment>
<keyword evidence="3" id="KW-0645">Protease</keyword>
<dbReference type="Gene3D" id="3.40.50.1460">
    <property type="match status" value="1"/>
</dbReference>
<dbReference type="InterPro" id="IPR029030">
    <property type="entry name" value="Caspase-like_dom_sf"/>
</dbReference>
<sequence>MQSRRTDFSQLVAKLCLQEPESNRANTSYPRKANLFALLIGIDRYSGGRHNLTGAAADARAFKSYLTGDQGVPVGHIGHLENETATREGILNAVISMKDNANIHPQDAIVIFFAGHGAELDPPTGWDSVGGKVQCIIPYDASGPTEVPPIPDFTIAALLHSLAEEKGDNITVIFDCCHAASGSRGDDQDICSEEARLVARFIKGEELMALPPDLDTRFLQLARRTGRSLVVPKGFAYQGSYSHVFLAACGHAEQAWEDPHAKRGLFTMALLETLRKFGTDQLSYKGCIQRMPPLRTHRSQNPICEGEYVHRTIFNGILRNTDQFFITIIKSDKEAYYLKAGLAQGITPGCLFAVHANHVHGPDNTPLCTAIVEWSYPFRSKLRVLDEIQSMELPTISYGYQVGWGGHQALRVYFTKALCNVLEPSSVWESIFSGSQTSALIQLVSQESARMVVDVDSRGRATFRTTHPAVIAHKCDILPHSVQPTASNITRVLQSAARWDFFVNHTPASGHPFRSTIHIEFTLLSNQVTKHGQIGARRPTGENLNQGGVVDIVVKDGDLYGMKLVNSSNRNLYAYVFYFGLGDQSITPKFIKVIGNARVDPSLPCHSALTLGC</sequence>
<evidence type="ECO:0000256" key="1">
    <source>
        <dbReference type="ARBA" id="ARBA00009005"/>
    </source>
</evidence>
<feature type="domain" description="Peptidase C14 caspase" evidence="4">
    <location>
        <begin position="36"/>
        <end position="284"/>
    </location>
</feature>
<dbReference type="GO" id="GO:0004197">
    <property type="term" value="F:cysteine-type endopeptidase activity"/>
    <property type="evidence" value="ECO:0007669"/>
    <property type="project" value="InterPro"/>
</dbReference>
<keyword evidence="3" id="KW-0378">Hydrolase</keyword>
<dbReference type="InterPro" id="IPR011600">
    <property type="entry name" value="Pept_C14_caspase"/>
</dbReference>